<evidence type="ECO:0008006" key="3">
    <source>
        <dbReference type="Google" id="ProtNLM"/>
    </source>
</evidence>
<name>A0A382XWT4_9ZZZZ</name>
<accession>A0A382XWT4</accession>
<feature type="compositionally biased region" description="Low complexity" evidence="1">
    <location>
        <begin position="34"/>
        <end position="43"/>
    </location>
</feature>
<feature type="non-terminal residue" evidence="2">
    <location>
        <position position="58"/>
    </location>
</feature>
<gene>
    <name evidence="2" type="ORF">METZ01_LOCUS428307</name>
</gene>
<reference evidence="2" key="1">
    <citation type="submission" date="2018-05" db="EMBL/GenBank/DDBJ databases">
        <authorList>
            <person name="Lanie J.A."/>
            <person name="Ng W.-L."/>
            <person name="Kazmierczak K.M."/>
            <person name="Andrzejewski T.M."/>
            <person name="Davidsen T.M."/>
            <person name="Wayne K.J."/>
            <person name="Tettelin H."/>
            <person name="Glass J.I."/>
            <person name="Rusch D."/>
            <person name="Podicherti R."/>
            <person name="Tsui H.-C.T."/>
            <person name="Winkler M.E."/>
        </authorList>
    </citation>
    <scope>NUCLEOTIDE SEQUENCE</scope>
</reference>
<dbReference type="PROSITE" id="PS51257">
    <property type="entry name" value="PROKAR_LIPOPROTEIN"/>
    <property type="match status" value="1"/>
</dbReference>
<evidence type="ECO:0000313" key="2">
    <source>
        <dbReference type="EMBL" id="SVD75453.1"/>
    </source>
</evidence>
<sequence>MMKLVVCAALLGLTALGCKSKDGAGITKIPKFAGGNPNGNNPFGPGGNPRNPLPPGNT</sequence>
<proteinExistence type="predicted"/>
<organism evidence="2">
    <name type="scientific">marine metagenome</name>
    <dbReference type="NCBI Taxonomy" id="408172"/>
    <lineage>
        <taxon>unclassified sequences</taxon>
        <taxon>metagenomes</taxon>
        <taxon>ecological metagenomes</taxon>
    </lineage>
</organism>
<evidence type="ECO:0000256" key="1">
    <source>
        <dbReference type="SAM" id="MobiDB-lite"/>
    </source>
</evidence>
<feature type="region of interest" description="Disordered" evidence="1">
    <location>
        <begin position="29"/>
        <end position="58"/>
    </location>
</feature>
<protein>
    <recommendedName>
        <fullName evidence="3">Lipoprotein</fullName>
    </recommendedName>
</protein>
<dbReference type="EMBL" id="UINC01171084">
    <property type="protein sequence ID" value="SVD75453.1"/>
    <property type="molecule type" value="Genomic_DNA"/>
</dbReference>
<dbReference type="AlphaFoldDB" id="A0A382XWT4"/>